<reference evidence="5" key="1">
    <citation type="submission" date="2025-08" db="UniProtKB">
        <authorList>
            <consortium name="Ensembl"/>
        </authorList>
    </citation>
    <scope>IDENTIFICATION</scope>
</reference>
<dbReference type="InterPro" id="IPR020472">
    <property type="entry name" value="WD40_PAC1"/>
</dbReference>
<feature type="repeat" description="WD" evidence="3">
    <location>
        <begin position="142"/>
        <end position="183"/>
    </location>
</feature>
<evidence type="ECO:0000256" key="1">
    <source>
        <dbReference type="ARBA" id="ARBA00022574"/>
    </source>
</evidence>
<feature type="signal peptide" evidence="4">
    <location>
        <begin position="1"/>
        <end position="24"/>
    </location>
</feature>
<organism evidence="5 6">
    <name type="scientific">Sphenodon punctatus</name>
    <name type="common">Tuatara</name>
    <name type="synonym">Hatteria punctata</name>
    <dbReference type="NCBI Taxonomy" id="8508"/>
    <lineage>
        <taxon>Eukaryota</taxon>
        <taxon>Metazoa</taxon>
        <taxon>Chordata</taxon>
        <taxon>Craniata</taxon>
        <taxon>Vertebrata</taxon>
        <taxon>Euteleostomi</taxon>
        <taxon>Lepidosauria</taxon>
        <taxon>Sphenodontia</taxon>
        <taxon>Sphenodontidae</taxon>
        <taxon>Sphenodon</taxon>
    </lineage>
</organism>
<dbReference type="Pfam" id="PF00400">
    <property type="entry name" value="WD40"/>
    <property type="match status" value="4"/>
</dbReference>
<keyword evidence="6" id="KW-1185">Reference proteome</keyword>
<dbReference type="InterPro" id="IPR040066">
    <property type="entry name" value="WDR31"/>
</dbReference>
<dbReference type="PROSITE" id="PS50294">
    <property type="entry name" value="WD_REPEATS_REGION"/>
    <property type="match status" value="1"/>
</dbReference>
<dbReference type="PANTHER" id="PTHR19869">
    <property type="entry name" value="SPERMATID WD-REPEAT PROTEIN"/>
    <property type="match status" value="1"/>
</dbReference>
<accession>A0A8D0HH42</accession>
<dbReference type="InterPro" id="IPR015943">
    <property type="entry name" value="WD40/YVTN_repeat-like_dom_sf"/>
</dbReference>
<dbReference type="PRINTS" id="PR00320">
    <property type="entry name" value="GPROTEINBRPT"/>
</dbReference>
<dbReference type="OMA" id="KVICYPG"/>
<dbReference type="InterPro" id="IPR001680">
    <property type="entry name" value="WD40_rpt"/>
</dbReference>
<feature type="chain" id="PRO_5034797174" evidence="4">
    <location>
        <begin position="25"/>
        <end position="367"/>
    </location>
</feature>
<dbReference type="SUPFAM" id="SSF50978">
    <property type="entry name" value="WD40 repeat-like"/>
    <property type="match status" value="1"/>
</dbReference>
<proteinExistence type="predicted"/>
<feature type="repeat" description="WD" evidence="3">
    <location>
        <begin position="191"/>
        <end position="225"/>
    </location>
</feature>
<feature type="repeat" description="WD" evidence="3">
    <location>
        <begin position="274"/>
        <end position="319"/>
    </location>
</feature>
<evidence type="ECO:0000313" key="5">
    <source>
        <dbReference type="Ensembl" id="ENSSPUP00000020393.1"/>
    </source>
</evidence>
<reference evidence="5" key="2">
    <citation type="submission" date="2025-09" db="UniProtKB">
        <authorList>
            <consortium name="Ensembl"/>
        </authorList>
    </citation>
    <scope>IDENTIFICATION</scope>
</reference>
<evidence type="ECO:0000256" key="3">
    <source>
        <dbReference type="PROSITE-ProRule" id="PRU00221"/>
    </source>
</evidence>
<keyword evidence="1 3" id="KW-0853">WD repeat</keyword>
<keyword evidence="4" id="KW-0732">Signal</keyword>
<dbReference type="GeneTree" id="ENSGT00910000144273"/>
<keyword evidence="2" id="KW-0677">Repeat</keyword>
<evidence type="ECO:0000256" key="2">
    <source>
        <dbReference type="ARBA" id="ARBA00022737"/>
    </source>
</evidence>
<gene>
    <name evidence="5" type="primary">WDR31</name>
</gene>
<dbReference type="AlphaFoldDB" id="A0A8D0HH42"/>
<dbReference type="SMART" id="SM00320">
    <property type="entry name" value="WD40"/>
    <property type="match status" value="6"/>
</dbReference>
<dbReference type="InterPro" id="IPR036322">
    <property type="entry name" value="WD40_repeat_dom_sf"/>
</dbReference>
<sequence>MLLAALTELLSAACMCSIMGKLQSKTNYSTSKYRVDGCGEENNSLKTVQQYSPAHMDAVTSVVALTSDLCVSGGKDKVRNIAVSWAMALEWIQGNVMFLELPAADIKVATCISDSNRFFSASRDKTVMMWELHGNSGPAQHFPGHDLVVTGLAVSPDSLHLCTGSRDNTMCKWDIETGACLHRAAISRNLVTHLCWVPGEPYVIQTSEDKMIRIWDTRELQVAHTFPTKQHIQTYCDVSPDGRYCISASNGFGGEGCEATLWDLRQTRNRVREYKGHFQTTASCVFLPKGLALAPLIATSSYDCMVKIWNQDSGACLTSLCLDGSGPLASLAACDSTTLLCASFNSGIHLLRINNMKGLELQEVAKF</sequence>
<dbReference type="PANTHER" id="PTHR19869:SF1">
    <property type="entry name" value="WD REPEAT-CONTAINING PROTEIN 31"/>
    <property type="match status" value="1"/>
</dbReference>
<dbReference type="Gene3D" id="2.130.10.10">
    <property type="entry name" value="YVTN repeat-like/Quinoprotein amine dehydrogenase"/>
    <property type="match status" value="1"/>
</dbReference>
<dbReference type="Ensembl" id="ENSSPUT00000021717.1">
    <property type="protein sequence ID" value="ENSSPUP00000020393.1"/>
    <property type="gene ID" value="ENSSPUG00000015631.1"/>
</dbReference>
<dbReference type="PROSITE" id="PS50082">
    <property type="entry name" value="WD_REPEATS_2"/>
    <property type="match status" value="3"/>
</dbReference>
<evidence type="ECO:0000256" key="4">
    <source>
        <dbReference type="SAM" id="SignalP"/>
    </source>
</evidence>
<protein>
    <submittedName>
        <fullName evidence="5">WD repeat domain 31</fullName>
    </submittedName>
</protein>
<name>A0A8D0HH42_SPHPU</name>
<evidence type="ECO:0000313" key="6">
    <source>
        <dbReference type="Proteomes" id="UP000694392"/>
    </source>
</evidence>
<dbReference type="Proteomes" id="UP000694392">
    <property type="component" value="Unplaced"/>
</dbReference>